<feature type="transmembrane region" description="Helical" evidence="9">
    <location>
        <begin position="430"/>
        <end position="449"/>
    </location>
</feature>
<keyword evidence="6 9" id="KW-1133">Transmembrane helix</keyword>
<dbReference type="PANTHER" id="PTHR11206">
    <property type="entry name" value="MULTIDRUG RESISTANCE PROTEIN"/>
    <property type="match status" value="1"/>
</dbReference>
<feature type="transmembrane region" description="Helical" evidence="9">
    <location>
        <begin position="235"/>
        <end position="257"/>
    </location>
</feature>
<dbReference type="InterPro" id="IPR002528">
    <property type="entry name" value="MATE_fam"/>
</dbReference>
<feature type="transmembrane region" description="Helical" evidence="9">
    <location>
        <begin position="97"/>
        <end position="117"/>
    </location>
</feature>
<dbReference type="InterPro" id="IPR048279">
    <property type="entry name" value="MdtK-like"/>
</dbReference>
<evidence type="ECO:0000256" key="3">
    <source>
        <dbReference type="ARBA" id="ARBA00022448"/>
    </source>
</evidence>
<comment type="subcellular location">
    <subcellularLocation>
        <location evidence="1">Cell membrane</location>
        <topology evidence="1">Multi-pass membrane protein</topology>
    </subcellularLocation>
</comment>
<dbReference type="InterPro" id="IPR045069">
    <property type="entry name" value="MATE_euk"/>
</dbReference>
<evidence type="ECO:0000256" key="6">
    <source>
        <dbReference type="ARBA" id="ARBA00022989"/>
    </source>
</evidence>
<feature type="transmembrane region" description="Helical" evidence="9">
    <location>
        <begin position="455"/>
        <end position="477"/>
    </location>
</feature>
<dbReference type="NCBIfam" id="TIGR00797">
    <property type="entry name" value="matE"/>
    <property type="match status" value="1"/>
</dbReference>
<evidence type="ECO:0000256" key="2">
    <source>
        <dbReference type="ARBA" id="ARBA00010199"/>
    </source>
</evidence>
<keyword evidence="4" id="KW-1003">Cell membrane</keyword>
<evidence type="ECO:0000256" key="5">
    <source>
        <dbReference type="ARBA" id="ARBA00022692"/>
    </source>
</evidence>
<feature type="transmembrane region" description="Helical" evidence="9">
    <location>
        <begin position="203"/>
        <end position="223"/>
    </location>
</feature>
<name>A0A5P8N8X0_9ASCO</name>
<feature type="transmembrane region" description="Helical" evidence="9">
    <location>
        <begin position="138"/>
        <end position="161"/>
    </location>
</feature>
<feature type="transmembrane region" description="Helical" evidence="9">
    <location>
        <begin position="64"/>
        <end position="85"/>
    </location>
</feature>
<feature type="compositionally biased region" description="Polar residues" evidence="8">
    <location>
        <begin position="25"/>
        <end position="39"/>
    </location>
</feature>
<dbReference type="PIRSF" id="PIRSF006603">
    <property type="entry name" value="DinF"/>
    <property type="match status" value="1"/>
</dbReference>
<dbReference type="GO" id="GO:1990961">
    <property type="term" value="P:xenobiotic detoxification by transmembrane export across the plasma membrane"/>
    <property type="evidence" value="ECO:0007669"/>
    <property type="project" value="InterPro"/>
</dbReference>
<dbReference type="GO" id="GO:0005886">
    <property type="term" value="C:plasma membrane"/>
    <property type="evidence" value="ECO:0007669"/>
    <property type="project" value="UniProtKB-SubCell"/>
</dbReference>
<organism evidence="10">
    <name type="scientific">Cyberlindnera americana</name>
    <dbReference type="NCBI Taxonomy" id="36016"/>
    <lineage>
        <taxon>Eukaryota</taxon>
        <taxon>Fungi</taxon>
        <taxon>Dikarya</taxon>
        <taxon>Ascomycota</taxon>
        <taxon>Saccharomycotina</taxon>
        <taxon>Saccharomycetes</taxon>
        <taxon>Phaffomycetales</taxon>
        <taxon>Phaffomycetaceae</taxon>
        <taxon>Cyberlindnera</taxon>
    </lineage>
</organism>
<dbReference type="CDD" id="cd13132">
    <property type="entry name" value="MATE_eukaryotic"/>
    <property type="match status" value="1"/>
</dbReference>
<evidence type="ECO:0000256" key="9">
    <source>
        <dbReference type="SAM" id="Phobius"/>
    </source>
</evidence>
<evidence type="ECO:0000256" key="4">
    <source>
        <dbReference type="ARBA" id="ARBA00022475"/>
    </source>
</evidence>
<sequence>MTAATGLYKKLITDSSGSPPEYGSISDTQADSSSPTDEYSLSEIPPTTKYEETVSICKASVPMIITFFLQYSLTVVSIFSVGHIGKTELAAVSLSTMTFNITVSIFNGMATCLDTFCSQAYGAGKHSLVGLHFQRCTAMIFFTAIPVNLIWWFSGSILGLFVPNKELTDLAQLYLRIISLGSPGYIFFETGKRFLQAQGIFHAAQYVLFICTPLNAFLNYVLVWDPNFGIGFMGAPLATAINYTLMAVLLFCYVYFIDGSKCWNGLQVREAFKNWGPMASLALPGVIMVEAEFLAFEILTISASRFGTETLAAQSILSTTATLIFQIPFGVSVVSSTKIAGYVGSKSIVNAKLAMKVSLIISLVLGLFTTSGLFLGRNRLVLLFTNDPMVCKLGANALKILAVNQLYDTINVIAAGCLRGQGRQKIGSNLNLLSYYIVAVPLALYLAFWRDWKLQGLWTGLGCGIFVLSMSEVYFVLRANWDAVLADALKRNAQDN</sequence>
<accession>A0A5P8N8X0</accession>
<evidence type="ECO:0000256" key="1">
    <source>
        <dbReference type="ARBA" id="ARBA00004651"/>
    </source>
</evidence>
<dbReference type="GO" id="GO:0015297">
    <property type="term" value="F:antiporter activity"/>
    <property type="evidence" value="ECO:0007669"/>
    <property type="project" value="InterPro"/>
</dbReference>
<keyword evidence="7 9" id="KW-0472">Membrane</keyword>
<feature type="transmembrane region" description="Helical" evidence="9">
    <location>
        <begin position="357"/>
        <end position="376"/>
    </location>
</feature>
<gene>
    <name evidence="10" type="ORF">g2439</name>
</gene>
<evidence type="ECO:0000256" key="8">
    <source>
        <dbReference type="SAM" id="MobiDB-lite"/>
    </source>
</evidence>
<keyword evidence="5 9" id="KW-0812">Transmembrane</keyword>
<feature type="transmembrane region" description="Helical" evidence="9">
    <location>
        <begin position="278"/>
        <end position="303"/>
    </location>
</feature>
<comment type="similarity">
    <text evidence="2">Belongs to the multi antimicrobial extrusion (MATE) (TC 2.A.66.1) family.</text>
</comment>
<dbReference type="Pfam" id="PF01554">
    <property type="entry name" value="MatE"/>
    <property type="match status" value="2"/>
</dbReference>
<evidence type="ECO:0000256" key="7">
    <source>
        <dbReference type="ARBA" id="ARBA00023136"/>
    </source>
</evidence>
<protein>
    <submittedName>
        <fullName evidence="10">MATE transporter</fullName>
    </submittedName>
</protein>
<evidence type="ECO:0000313" key="10">
    <source>
        <dbReference type="EMBL" id="QFR37244.1"/>
    </source>
</evidence>
<keyword evidence="3" id="KW-0813">Transport</keyword>
<dbReference type="EMBL" id="MK890739">
    <property type="protein sequence ID" value="QFR37244.1"/>
    <property type="molecule type" value="Genomic_DNA"/>
</dbReference>
<proteinExistence type="inferred from homology"/>
<reference evidence="10" key="1">
    <citation type="journal article" date="2019" name="Front. Microbiol.">
        <title>An Overview of Genes From Cyberlindnera americana, a Symbiont Yeast Isolated From the Gut of the Bark Beetle Dendroctonus rhizophagus (Curculionidae: Scolytinae), Involved in the Detoxification Process Using Genome and Transcriptome Data.</title>
        <authorList>
            <person name="Soto-Robles L.V."/>
            <person name="Torres-Banda V."/>
            <person name="Rivera-Orduna F.N."/>
            <person name="Curiel-Quesada E."/>
            <person name="Hidalgo-Lara M.E."/>
            <person name="Zuniga G."/>
        </authorList>
    </citation>
    <scope>NUCLEOTIDE SEQUENCE</scope>
    <source>
        <strain evidence="10">ChDrAdgY46</strain>
    </source>
</reference>
<dbReference type="GO" id="GO:0042910">
    <property type="term" value="F:xenobiotic transmembrane transporter activity"/>
    <property type="evidence" value="ECO:0007669"/>
    <property type="project" value="InterPro"/>
</dbReference>
<feature type="region of interest" description="Disordered" evidence="8">
    <location>
        <begin position="12"/>
        <end position="43"/>
    </location>
</feature>
<dbReference type="AlphaFoldDB" id="A0A5P8N8X0"/>